<keyword evidence="1" id="KW-1133">Transmembrane helix</keyword>
<dbReference type="AlphaFoldDB" id="A0A2U9IIH3"/>
<keyword evidence="1" id="KW-0812">Transmembrane</keyword>
<dbReference type="EMBL" id="CP029289">
    <property type="protein sequence ID" value="AWR95823.1"/>
    <property type="molecule type" value="Genomic_DNA"/>
</dbReference>
<sequence>MVSLLLLVFLASVMVTAIIGTIYYIENKLNTYIHLFFSYFILIMMALMLVGAIIYLYSPSNVTLGIAVAINMISMIIILAFFFSVAENLSKQVILSSKILYSLASLLVLNEALMGTTFSLAEFGKSYFSSITEDMTTSLNSIWFFYPMMVEMLFTLVIGIVNSNQIGDYVYYVIPLIGIAAFPPTVLNFNVWIYSTLAIDIFLTIYGIMKSKLIWKILYAILIITLIPILFNINIFFGLGIAISMVYFYRVLFMEARIRKEKENSMNR</sequence>
<dbReference type="RefSeq" id="WP_110271701.1">
    <property type="nucleotide sequence ID" value="NZ_CP029289.2"/>
</dbReference>
<gene>
    <name evidence="2" type="ORF">DFR85_15785</name>
</gene>
<name>A0A2U9IIH3_9CREN</name>
<feature type="transmembrane region" description="Helical" evidence="1">
    <location>
        <begin position="6"/>
        <end position="25"/>
    </location>
</feature>
<feature type="transmembrane region" description="Helical" evidence="1">
    <location>
        <begin position="169"/>
        <end position="185"/>
    </location>
</feature>
<dbReference type="KEGG" id="abri:DFR85_15785"/>
<feature type="transmembrane region" description="Helical" evidence="1">
    <location>
        <begin position="37"/>
        <end position="58"/>
    </location>
</feature>
<evidence type="ECO:0000256" key="1">
    <source>
        <dbReference type="SAM" id="Phobius"/>
    </source>
</evidence>
<keyword evidence="1" id="KW-0472">Membrane</keyword>
<dbReference type="GeneID" id="36833647"/>
<dbReference type="OrthoDB" id="34422at2157"/>
<organism evidence="2 3">
    <name type="scientific">Acidianus brierleyi</name>
    <dbReference type="NCBI Taxonomy" id="41673"/>
    <lineage>
        <taxon>Archaea</taxon>
        <taxon>Thermoproteota</taxon>
        <taxon>Thermoprotei</taxon>
        <taxon>Sulfolobales</taxon>
        <taxon>Sulfolobaceae</taxon>
        <taxon>Acidianus</taxon>
    </lineage>
</organism>
<feature type="transmembrane region" description="Helical" evidence="1">
    <location>
        <begin position="141"/>
        <end position="162"/>
    </location>
</feature>
<feature type="transmembrane region" description="Helical" evidence="1">
    <location>
        <begin position="213"/>
        <end position="229"/>
    </location>
</feature>
<evidence type="ECO:0000313" key="3">
    <source>
        <dbReference type="Proteomes" id="UP000248044"/>
    </source>
</evidence>
<evidence type="ECO:0000313" key="2">
    <source>
        <dbReference type="EMBL" id="AWR95823.1"/>
    </source>
</evidence>
<protein>
    <submittedName>
        <fullName evidence="2">Uncharacterized protein</fullName>
    </submittedName>
</protein>
<feature type="transmembrane region" description="Helical" evidence="1">
    <location>
        <begin position="64"/>
        <end position="87"/>
    </location>
</feature>
<feature type="transmembrane region" description="Helical" evidence="1">
    <location>
        <begin position="191"/>
        <end position="208"/>
    </location>
</feature>
<feature type="transmembrane region" description="Helical" evidence="1">
    <location>
        <begin position="99"/>
        <end position="121"/>
    </location>
</feature>
<feature type="transmembrane region" description="Helical" evidence="1">
    <location>
        <begin position="235"/>
        <end position="253"/>
    </location>
</feature>
<keyword evidence="3" id="KW-1185">Reference proteome</keyword>
<accession>A0A2U9IIH3</accession>
<dbReference type="Proteomes" id="UP000248044">
    <property type="component" value="Chromosome"/>
</dbReference>
<proteinExistence type="predicted"/>
<reference evidence="2 3" key="1">
    <citation type="submission" date="2018-05" db="EMBL/GenBank/DDBJ databases">
        <title>Complete Genome Sequences of Extremely Thermoacidophilic, Metal-Mobilizing Type-Strain Members of the Archaeal Family Sulfolobaceae: Acidianus brierleyi DSM-1651T, Acidianus sulfidivorans DSM-18786T, Metallosphaera hakonensis DSM-7519T, and Metallosphaera prunae DSM-10039T.</title>
        <authorList>
            <person name="Counts J.A."/>
            <person name="Kelly R.M."/>
        </authorList>
    </citation>
    <scope>NUCLEOTIDE SEQUENCE [LARGE SCALE GENOMIC DNA]</scope>
    <source>
        <strain evidence="2 3">DSM 1651</strain>
    </source>
</reference>